<feature type="transmembrane region" description="Helical" evidence="2">
    <location>
        <begin position="109"/>
        <end position="132"/>
    </location>
</feature>
<reference evidence="4" key="1">
    <citation type="journal article" date="2012" name="MBio">
        <title>Comparative genome analysis of Trichophyton rubrum and related dermatophytes reveals candidate genes involved in infection.</title>
        <authorList>
            <person name="Martinez D.A."/>
            <person name="Oliver B.G."/>
            <person name="Graeser Y."/>
            <person name="Goldberg J.M."/>
            <person name="Li W."/>
            <person name="Martinez-Rossi N.M."/>
            <person name="Monod M."/>
            <person name="Shelest E."/>
            <person name="Barton R.C."/>
            <person name="Birch E."/>
            <person name="Brakhage A.A."/>
            <person name="Chen Z."/>
            <person name="Gurr S.J."/>
            <person name="Heiman D."/>
            <person name="Heitman J."/>
            <person name="Kosti I."/>
            <person name="Rossi A."/>
            <person name="Saif S."/>
            <person name="Samalova M."/>
            <person name="Saunders C.W."/>
            <person name="Shea T."/>
            <person name="Summerbell R.C."/>
            <person name="Xu J."/>
            <person name="Young S."/>
            <person name="Zeng Q."/>
            <person name="Birren B.W."/>
            <person name="Cuomo C.A."/>
            <person name="White T.C."/>
        </authorList>
    </citation>
    <scope>NUCLEOTIDE SEQUENCE [LARGE SCALE GENOMIC DNA]</scope>
    <source>
        <strain evidence="4">ATCC MYA-4606 / CBS 127.97</strain>
    </source>
</reference>
<accession>F2Q485</accession>
<organism evidence="3 4">
    <name type="scientific">Trichophyton equinum (strain ATCC MYA-4606 / CBS 127.97)</name>
    <name type="common">Horse ringworm fungus</name>
    <dbReference type="NCBI Taxonomy" id="559882"/>
    <lineage>
        <taxon>Eukaryota</taxon>
        <taxon>Fungi</taxon>
        <taxon>Dikarya</taxon>
        <taxon>Ascomycota</taxon>
        <taxon>Pezizomycotina</taxon>
        <taxon>Eurotiomycetes</taxon>
        <taxon>Eurotiomycetidae</taxon>
        <taxon>Onygenales</taxon>
        <taxon>Arthrodermataceae</taxon>
        <taxon>Trichophyton</taxon>
    </lineage>
</organism>
<gene>
    <name evidence="3" type="ORF">TEQG_07947</name>
</gene>
<keyword evidence="2" id="KW-1133">Transmembrane helix</keyword>
<dbReference type="HOGENOM" id="CLU_1836574_0_0_1"/>
<keyword evidence="2" id="KW-0812">Transmembrane</keyword>
<name>F2Q485_TRIEC</name>
<dbReference type="eggNOG" id="ENOG502RQXK">
    <property type="taxonomic scope" value="Eukaryota"/>
</dbReference>
<dbReference type="AlphaFoldDB" id="F2Q485"/>
<keyword evidence="4" id="KW-1185">Reference proteome</keyword>
<evidence type="ECO:0000256" key="1">
    <source>
        <dbReference type="SAM" id="MobiDB-lite"/>
    </source>
</evidence>
<feature type="region of interest" description="Disordered" evidence="1">
    <location>
        <begin position="64"/>
        <end position="84"/>
    </location>
</feature>
<dbReference type="VEuPathDB" id="FungiDB:TEQG_07947"/>
<keyword evidence="2" id="KW-0472">Membrane</keyword>
<sequence>MHISFEGVGEALYCTTADYVERFFVRDSAHKTGATISLALSLWAVLSNEKDGINEKREAEDKQFRLKKAEKAEQEKQQEEDKKVMAERREMLDKMTWIERILESDIEKLAVFSVLYILFPGIFVCIVCISSYRGNTTDGMGT</sequence>
<evidence type="ECO:0000256" key="2">
    <source>
        <dbReference type="SAM" id="Phobius"/>
    </source>
</evidence>
<dbReference type="Proteomes" id="UP000009169">
    <property type="component" value="Unassembled WGS sequence"/>
</dbReference>
<evidence type="ECO:0000313" key="4">
    <source>
        <dbReference type="Proteomes" id="UP000009169"/>
    </source>
</evidence>
<proteinExistence type="predicted"/>
<evidence type="ECO:0000313" key="3">
    <source>
        <dbReference type="EMBL" id="EGE08953.1"/>
    </source>
</evidence>
<dbReference type="EMBL" id="DS995791">
    <property type="protein sequence ID" value="EGE08953.1"/>
    <property type="molecule type" value="Genomic_DNA"/>
</dbReference>
<protein>
    <submittedName>
        <fullName evidence="3">Uncharacterized protein</fullName>
    </submittedName>
</protein>